<sequence>MDVVLIGVTSVVEPVCPAVDEAAAIVEAEWMRLTRPSEPARHPTGELPAPRRSTRRTRTLARTAPTRSECPPHARVRRARWPVSPVWARERSPPVRAG</sequence>
<evidence type="ECO:0000313" key="2">
    <source>
        <dbReference type="EMBL" id="ORB74892.1"/>
    </source>
</evidence>
<proteinExistence type="predicted"/>
<accession>A0A1X0KJX2</accession>
<protein>
    <submittedName>
        <fullName evidence="2">Uncharacterized protein</fullName>
    </submittedName>
</protein>
<dbReference type="EMBL" id="MVIJ01000008">
    <property type="protein sequence ID" value="ORB74892.1"/>
    <property type="molecule type" value="Genomic_DNA"/>
</dbReference>
<reference evidence="2 3" key="1">
    <citation type="submission" date="2017-02" db="EMBL/GenBank/DDBJ databases">
        <title>The new phylogeny of genus Mycobacterium.</title>
        <authorList>
            <person name="Tortoli E."/>
            <person name="Trovato A."/>
            <person name="Cirillo D.M."/>
        </authorList>
    </citation>
    <scope>NUCLEOTIDE SEQUENCE [LARGE SCALE GENOMIC DNA]</scope>
    <source>
        <strain evidence="2 3">DSM 43992</strain>
    </source>
</reference>
<evidence type="ECO:0000313" key="3">
    <source>
        <dbReference type="Proteomes" id="UP000192601"/>
    </source>
</evidence>
<dbReference type="Proteomes" id="UP000192601">
    <property type="component" value="Unassembled WGS sequence"/>
</dbReference>
<comment type="caution">
    <text evidence="2">The sequence shown here is derived from an EMBL/GenBank/DDBJ whole genome shotgun (WGS) entry which is preliminary data.</text>
</comment>
<gene>
    <name evidence="2" type="ORF">BST44_07855</name>
</gene>
<name>A0A1X0KJX2_MYCSC</name>
<keyword evidence="3" id="KW-1185">Reference proteome</keyword>
<dbReference type="AlphaFoldDB" id="A0A1X0KJX2"/>
<evidence type="ECO:0000256" key="1">
    <source>
        <dbReference type="SAM" id="MobiDB-lite"/>
    </source>
</evidence>
<organism evidence="2 3">
    <name type="scientific">Mycobacterium scrofulaceum</name>
    <dbReference type="NCBI Taxonomy" id="1783"/>
    <lineage>
        <taxon>Bacteria</taxon>
        <taxon>Bacillati</taxon>
        <taxon>Actinomycetota</taxon>
        <taxon>Actinomycetes</taxon>
        <taxon>Mycobacteriales</taxon>
        <taxon>Mycobacteriaceae</taxon>
        <taxon>Mycobacterium</taxon>
    </lineage>
</organism>
<feature type="region of interest" description="Disordered" evidence="1">
    <location>
        <begin position="35"/>
        <end position="76"/>
    </location>
</feature>